<organism evidence="1">
    <name type="scientific">Eiseniibacteriota bacterium</name>
    <dbReference type="NCBI Taxonomy" id="2212470"/>
    <lineage>
        <taxon>Bacteria</taxon>
        <taxon>Candidatus Eiseniibacteriota</taxon>
    </lineage>
</organism>
<proteinExistence type="predicted"/>
<dbReference type="Proteomes" id="UP000886069">
    <property type="component" value="Unassembled WGS sequence"/>
</dbReference>
<sequence length="70" mass="7947">MTQLNYTCPKCGNTGYDIGEFRATGGFLTKVFDIQSKRFTTVSCSRCRYTELYRADSSMLGNIFDFFTNG</sequence>
<gene>
    <name evidence="1" type="ORF">ENO08_08650</name>
</gene>
<dbReference type="EMBL" id="DSEC01000620">
    <property type="protein sequence ID" value="HER44513.1"/>
    <property type="molecule type" value="Genomic_DNA"/>
</dbReference>
<dbReference type="AlphaFoldDB" id="A0A7V2AWG5"/>
<protein>
    <submittedName>
        <fullName evidence="1">GTP-binding protein</fullName>
    </submittedName>
</protein>
<dbReference type="InterPro" id="IPR018652">
    <property type="entry name" value="DUF2082_NA-bd_Znr"/>
</dbReference>
<evidence type="ECO:0000313" key="1">
    <source>
        <dbReference type="EMBL" id="HER44513.1"/>
    </source>
</evidence>
<reference evidence="1" key="1">
    <citation type="journal article" date="2020" name="mSystems">
        <title>Genome- and Community-Level Interaction Insights into Carbon Utilization and Element Cycling Functions of Hydrothermarchaeota in Hydrothermal Sediment.</title>
        <authorList>
            <person name="Zhou Z."/>
            <person name="Liu Y."/>
            <person name="Xu W."/>
            <person name="Pan J."/>
            <person name="Luo Z.H."/>
            <person name="Li M."/>
        </authorList>
    </citation>
    <scope>NUCLEOTIDE SEQUENCE [LARGE SCALE GENOMIC DNA]</scope>
    <source>
        <strain evidence="1">SpSt-1233</strain>
    </source>
</reference>
<dbReference type="Pfam" id="PF09855">
    <property type="entry name" value="Zn_ribbon_13"/>
    <property type="match status" value="1"/>
</dbReference>
<accession>A0A7V2AWG5</accession>
<name>A0A7V2AWG5_UNCEI</name>
<comment type="caution">
    <text evidence="1">The sequence shown here is derived from an EMBL/GenBank/DDBJ whole genome shotgun (WGS) entry which is preliminary data.</text>
</comment>